<dbReference type="AlphaFoldDB" id="A0A1W2AXS0"/>
<dbReference type="PANTHER" id="PTHR43249">
    <property type="entry name" value="UDP-N-ACETYL-2-AMINO-2-DEOXY-D-GLUCURONATE OXIDASE"/>
    <property type="match status" value="1"/>
</dbReference>
<proteinExistence type="predicted"/>
<name>A0A1W2AXS0_9SPHI</name>
<sequence length="350" mass="37814">MENRTIGFGIVGTGAIAGIHAQAIKAIKNAKLLGAYSLTQARVDEFARQYDCTAYHSLDELLQTAELDIVCICTPSGAHLEPALKAIAAGKHCLIEKPIEVTLEKTDRIIAAAREKNVEVAVVFPTRFYQGSLDLKKAIGDGRFGQLTLGSAYVKWSRTPAYYASNKWRGTWELDGGGALMNQAIHNVDMLQWCMGPVESVMAIAGNAKHKNIAVEDTLVAILKFANGGMGTIECSTAVYPGAYKKIEIMGTEGTVVMEDNDIIQWQFRDQSAEDEQINTTSGSHNSSGGVSDPKSISYAGHQKQMENMIAAIYSNGKLLIDGAEGRKSVEIVLAIYKSAQTGQLVKLPL</sequence>
<dbReference type="Gene3D" id="3.30.360.10">
    <property type="entry name" value="Dihydrodipicolinate Reductase, domain 2"/>
    <property type="match status" value="1"/>
</dbReference>
<feature type="domain" description="Gfo/Idh/MocA-like oxidoreductase N-terminal" evidence="2">
    <location>
        <begin position="7"/>
        <end position="122"/>
    </location>
</feature>
<accession>A0A1W2AXS0</accession>
<dbReference type="Pfam" id="PF22725">
    <property type="entry name" value="GFO_IDH_MocA_C3"/>
    <property type="match status" value="1"/>
</dbReference>
<dbReference type="Proteomes" id="UP000192756">
    <property type="component" value="Unassembled WGS sequence"/>
</dbReference>
<feature type="domain" description="GFO/IDH/MocA-like oxidoreductase" evidence="3">
    <location>
        <begin position="134"/>
        <end position="256"/>
    </location>
</feature>
<dbReference type="InterPro" id="IPR000683">
    <property type="entry name" value="Gfo/Idh/MocA-like_OxRdtase_N"/>
</dbReference>
<dbReference type="Pfam" id="PF01408">
    <property type="entry name" value="GFO_IDH_MocA"/>
    <property type="match status" value="1"/>
</dbReference>
<dbReference type="RefSeq" id="WP_084237940.1">
    <property type="nucleotide sequence ID" value="NZ_FWXT01000001.1"/>
</dbReference>
<dbReference type="SUPFAM" id="SSF51735">
    <property type="entry name" value="NAD(P)-binding Rossmann-fold domains"/>
    <property type="match status" value="1"/>
</dbReference>
<dbReference type="EMBL" id="FWXT01000001">
    <property type="protein sequence ID" value="SMC65483.1"/>
    <property type="molecule type" value="Genomic_DNA"/>
</dbReference>
<dbReference type="InterPro" id="IPR055170">
    <property type="entry name" value="GFO_IDH_MocA-like_dom"/>
</dbReference>
<dbReference type="SUPFAM" id="SSF55347">
    <property type="entry name" value="Glyceraldehyde-3-phosphate dehydrogenase-like, C-terminal domain"/>
    <property type="match status" value="1"/>
</dbReference>
<evidence type="ECO:0000313" key="5">
    <source>
        <dbReference type="Proteomes" id="UP000192756"/>
    </source>
</evidence>
<feature type="region of interest" description="Disordered" evidence="1">
    <location>
        <begin position="274"/>
        <end position="297"/>
    </location>
</feature>
<dbReference type="OrthoDB" id="9815825at2"/>
<keyword evidence="5" id="KW-1185">Reference proteome</keyword>
<dbReference type="InterPro" id="IPR052515">
    <property type="entry name" value="Gfo/Idh/MocA_Oxidoreductase"/>
</dbReference>
<dbReference type="GO" id="GO:0000166">
    <property type="term" value="F:nucleotide binding"/>
    <property type="evidence" value="ECO:0007669"/>
    <property type="project" value="InterPro"/>
</dbReference>
<evidence type="ECO:0000313" key="4">
    <source>
        <dbReference type="EMBL" id="SMC65483.1"/>
    </source>
</evidence>
<protein>
    <submittedName>
        <fullName evidence="4">Predicted dehydrogenase</fullName>
    </submittedName>
</protein>
<dbReference type="InterPro" id="IPR036291">
    <property type="entry name" value="NAD(P)-bd_dom_sf"/>
</dbReference>
<dbReference type="Gene3D" id="3.40.50.720">
    <property type="entry name" value="NAD(P)-binding Rossmann-like Domain"/>
    <property type="match status" value="1"/>
</dbReference>
<dbReference type="STRING" id="151894.SAMN04488524_1740"/>
<feature type="compositionally biased region" description="Low complexity" evidence="1">
    <location>
        <begin position="282"/>
        <end position="292"/>
    </location>
</feature>
<dbReference type="PANTHER" id="PTHR43249:SF1">
    <property type="entry name" value="D-GLUCOSIDE 3-DEHYDROGENASE"/>
    <property type="match status" value="1"/>
</dbReference>
<gene>
    <name evidence="4" type="ORF">SAMN04488524_1740</name>
</gene>
<evidence type="ECO:0000256" key="1">
    <source>
        <dbReference type="SAM" id="MobiDB-lite"/>
    </source>
</evidence>
<evidence type="ECO:0000259" key="2">
    <source>
        <dbReference type="Pfam" id="PF01408"/>
    </source>
</evidence>
<organism evidence="4 5">
    <name type="scientific">Pedobacter africanus</name>
    <dbReference type="NCBI Taxonomy" id="151894"/>
    <lineage>
        <taxon>Bacteria</taxon>
        <taxon>Pseudomonadati</taxon>
        <taxon>Bacteroidota</taxon>
        <taxon>Sphingobacteriia</taxon>
        <taxon>Sphingobacteriales</taxon>
        <taxon>Sphingobacteriaceae</taxon>
        <taxon>Pedobacter</taxon>
    </lineage>
</organism>
<reference evidence="5" key="1">
    <citation type="submission" date="2017-04" db="EMBL/GenBank/DDBJ databases">
        <authorList>
            <person name="Varghese N."/>
            <person name="Submissions S."/>
        </authorList>
    </citation>
    <scope>NUCLEOTIDE SEQUENCE [LARGE SCALE GENOMIC DNA]</scope>
    <source>
        <strain evidence="5">DSM 12126</strain>
    </source>
</reference>
<evidence type="ECO:0000259" key="3">
    <source>
        <dbReference type="Pfam" id="PF22725"/>
    </source>
</evidence>